<dbReference type="SUPFAM" id="SSF50978">
    <property type="entry name" value="WD40 repeat-like"/>
    <property type="match status" value="1"/>
</dbReference>
<evidence type="ECO:0000256" key="3">
    <source>
        <dbReference type="PROSITE-ProRule" id="PRU00221"/>
    </source>
</evidence>
<evidence type="ECO:0000256" key="1">
    <source>
        <dbReference type="ARBA" id="ARBA00022574"/>
    </source>
</evidence>
<dbReference type="InterPro" id="IPR015943">
    <property type="entry name" value="WD40/YVTN_repeat-like_dom_sf"/>
</dbReference>
<dbReference type="CDD" id="cd00200">
    <property type="entry name" value="WD40"/>
    <property type="match status" value="1"/>
</dbReference>
<evidence type="ECO:0000256" key="4">
    <source>
        <dbReference type="SAM" id="Coils"/>
    </source>
</evidence>
<dbReference type="InterPro" id="IPR036322">
    <property type="entry name" value="WD40_repeat_dom_sf"/>
</dbReference>
<sequence length="563" mass="62542">MSFLHLICSKLSYLLAGGYAVVTLLSPVMGAKPDAKPAAPEVPLLAVKPILDHGPTPLPMALKYAQLDVSKVAKQSAAQFKIVKALSQKFQILNTKIADIQKTIQVTKQQIKTDSSLLKKARAELKRLSEMKAKAKSPTRKGSEPLKAVKPLPDLEQLSIQISNSEKQVKALAQSLKDAQKKLEELKKQVAVEKKQLGFLKTKESQLTEIASLFREKSPVADPKLLREVASYQHTRPLYSCKIDPNGNYLLAGAQDSVFNRWDLVSASNTKLLGHNSWVRRFDLHGSTSLMVTGAYEGKIAWWDINSHQPKPKHLIEAHKGYVRGVSVSPDGKLVATAGNDRLVKIWSIQKAELIQTLQGHEHQIYNVKFHPGGRYLLSGDLRGNLKQWDTKTWKTVRDFDGSAIYKYDTTFRGHIGGVRGMDISQDGKYFAISGIGQVSNAFAGIGVPTVVLFDWETGKQLAIMTPSDNFKGTCWGVRFHPQSDFIAAVGGNSSGMIWFWKLGEQKPFFSQKVKSVPYDLDFHPDGLRMCIAGYDKTARLFSMAPKAPFELAKQKSKTKKKK</sequence>
<dbReference type="KEGG" id="gaw:V144x_43130"/>
<dbReference type="SMART" id="SM00320">
    <property type="entry name" value="WD40"/>
    <property type="match status" value="7"/>
</dbReference>
<gene>
    <name evidence="5" type="ORF">V144x_43130</name>
</gene>
<keyword evidence="1 3" id="KW-0853">WD repeat</keyword>
<proteinExistence type="predicted"/>
<dbReference type="PROSITE" id="PS50082">
    <property type="entry name" value="WD_REPEATS_2"/>
    <property type="match status" value="4"/>
</dbReference>
<feature type="coiled-coil region" evidence="4">
    <location>
        <begin position="155"/>
        <end position="203"/>
    </location>
</feature>
<keyword evidence="2" id="KW-0677">Repeat</keyword>
<dbReference type="InterPro" id="IPR001680">
    <property type="entry name" value="WD40_rpt"/>
</dbReference>
<reference evidence="5 6" key="1">
    <citation type="submission" date="2019-03" db="EMBL/GenBank/DDBJ databases">
        <title>Deep-cultivation of Planctomycetes and their phenomic and genomic characterization uncovers novel biology.</title>
        <authorList>
            <person name="Wiegand S."/>
            <person name="Jogler M."/>
            <person name="Boedeker C."/>
            <person name="Pinto D."/>
            <person name="Vollmers J."/>
            <person name="Rivas-Marin E."/>
            <person name="Kohn T."/>
            <person name="Peeters S.H."/>
            <person name="Heuer A."/>
            <person name="Rast P."/>
            <person name="Oberbeckmann S."/>
            <person name="Bunk B."/>
            <person name="Jeske O."/>
            <person name="Meyerdierks A."/>
            <person name="Storesund J.E."/>
            <person name="Kallscheuer N."/>
            <person name="Luecker S."/>
            <person name="Lage O.M."/>
            <person name="Pohl T."/>
            <person name="Merkel B.J."/>
            <person name="Hornburger P."/>
            <person name="Mueller R.-W."/>
            <person name="Bruemmer F."/>
            <person name="Labrenz M."/>
            <person name="Spormann A.M."/>
            <person name="Op den Camp H."/>
            <person name="Overmann J."/>
            <person name="Amann R."/>
            <person name="Jetten M.S.M."/>
            <person name="Mascher T."/>
            <person name="Medema M.H."/>
            <person name="Devos D.P."/>
            <person name="Kaster A.-K."/>
            <person name="Ovreas L."/>
            <person name="Rohde M."/>
            <person name="Galperin M.Y."/>
            <person name="Jogler C."/>
        </authorList>
    </citation>
    <scope>NUCLEOTIDE SEQUENCE [LARGE SCALE GENOMIC DNA]</scope>
    <source>
        <strain evidence="5 6">V144</strain>
    </source>
</reference>
<dbReference type="PROSITE" id="PS50294">
    <property type="entry name" value="WD_REPEATS_REGION"/>
    <property type="match status" value="2"/>
</dbReference>
<dbReference type="PANTHER" id="PTHR44019">
    <property type="entry name" value="WD REPEAT-CONTAINING PROTEIN 55"/>
    <property type="match status" value="1"/>
</dbReference>
<evidence type="ECO:0000256" key="2">
    <source>
        <dbReference type="ARBA" id="ARBA00022737"/>
    </source>
</evidence>
<dbReference type="InterPro" id="IPR050505">
    <property type="entry name" value="WDR55/POC1"/>
</dbReference>
<accession>A0A517W0M0</accession>
<dbReference type="Gene3D" id="2.130.10.10">
    <property type="entry name" value="YVTN repeat-like/Quinoprotein amine dehydrogenase"/>
    <property type="match status" value="2"/>
</dbReference>
<evidence type="ECO:0000313" key="5">
    <source>
        <dbReference type="EMBL" id="QDT98805.1"/>
    </source>
</evidence>
<dbReference type="Pfam" id="PF00400">
    <property type="entry name" value="WD40"/>
    <property type="match status" value="6"/>
</dbReference>
<evidence type="ECO:0000313" key="6">
    <source>
        <dbReference type="Proteomes" id="UP000318704"/>
    </source>
</evidence>
<dbReference type="AlphaFoldDB" id="A0A517W0M0"/>
<dbReference type="Proteomes" id="UP000318704">
    <property type="component" value="Chromosome"/>
</dbReference>
<dbReference type="EMBL" id="CP037920">
    <property type="protein sequence ID" value="QDT98805.1"/>
    <property type="molecule type" value="Genomic_DNA"/>
</dbReference>
<organism evidence="5 6">
    <name type="scientific">Gimesia aquarii</name>
    <dbReference type="NCBI Taxonomy" id="2527964"/>
    <lineage>
        <taxon>Bacteria</taxon>
        <taxon>Pseudomonadati</taxon>
        <taxon>Planctomycetota</taxon>
        <taxon>Planctomycetia</taxon>
        <taxon>Planctomycetales</taxon>
        <taxon>Planctomycetaceae</taxon>
        <taxon>Gimesia</taxon>
    </lineage>
</organism>
<feature type="repeat" description="WD" evidence="3">
    <location>
        <begin position="316"/>
        <end position="357"/>
    </location>
</feature>
<feature type="repeat" description="WD" evidence="3">
    <location>
        <begin position="272"/>
        <end position="313"/>
    </location>
</feature>
<keyword evidence="4" id="KW-0175">Coiled coil</keyword>
<feature type="repeat" description="WD" evidence="3">
    <location>
        <begin position="231"/>
        <end position="272"/>
    </location>
</feature>
<protein>
    <submittedName>
        <fullName evidence="5">WD domain, G-beta repeat</fullName>
    </submittedName>
</protein>
<dbReference type="PANTHER" id="PTHR44019:SF8">
    <property type="entry name" value="POC1 CENTRIOLAR PROTEIN HOMOLOG"/>
    <property type="match status" value="1"/>
</dbReference>
<feature type="repeat" description="WD" evidence="3">
    <location>
        <begin position="358"/>
        <end position="399"/>
    </location>
</feature>
<name>A0A517W0M0_9PLAN</name>
<dbReference type="RefSeq" id="WP_144987765.1">
    <property type="nucleotide sequence ID" value="NZ_CP037920.1"/>
</dbReference>